<dbReference type="Gene3D" id="3.20.20.240">
    <property type="entry name" value="Methylmalonyl-CoA mutase"/>
    <property type="match status" value="1"/>
</dbReference>
<evidence type="ECO:0000313" key="2">
    <source>
        <dbReference type="EMBL" id="CTQ67890.1"/>
    </source>
</evidence>
<gene>
    <name evidence="2" type="primary">mutA</name>
    <name evidence="2" type="ORF">LAX5112_01559</name>
</gene>
<evidence type="ECO:0000259" key="1">
    <source>
        <dbReference type="Pfam" id="PF01642"/>
    </source>
</evidence>
<dbReference type="RefSeq" id="WP_055671352.1">
    <property type="nucleotide sequence ID" value="NZ_CXWD01000005.1"/>
</dbReference>
<reference evidence="3" key="1">
    <citation type="submission" date="2015-07" db="EMBL/GenBank/DDBJ databases">
        <authorList>
            <person name="Rodrigo-Torres Lidia"/>
            <person name="Arahal R.David."/>
        </authorList>
    </citation>
    <scope>NUCLEOTIDE SEQUENCE [LARGE SCALE GENOMIC DNA]</scope>
    <source>
        <strain evidence="3">CECT 5112</strain>
    </source>
</reference>
<evidence type="ECO:0000313" key="3">
    <source>
        <dbReference type="Proteomes" id="UP000053235"/>
    </source>
</evidence>
<keyword evidence="2" id="KW-0413">Isomerase</keyword>
<dbReference type="OrthoDB" id="9762378at2"/>
<accession>A0A0M7A0X7</accession>
<dbReference type="GO" id="GO:0031419">
    <property type="term" value="F:cobalamin binding"/>
    <property type="evidence" value="ECO:0007669"/>
    <property type="project" value="InterPro"/>
</dbReference>
<dbReference type="EC" id="5.4.99.2" evidence="2"/>
<dbReference type="STRING" id="388408.LAX5112_01559"/>
<dbReference type="CDD" id="cd03677">
    <property type="entry name" value="MM_CoA_mutase_beta"/>
    <property type="match status" value="1"/>
</dbReference>
<dbReference type="PANTHER" id="PTHR48101:SF4">
    <property type="entry name" value="METHYLMALONYL-COA MUTASE, MITOCHONDRIAL"/>
    <property type="match status" value="1"/>
</dbReference>
<sequence length="611" mass="64751">MPLSFSRPDHFYTADEESWWSAVDKALKGAARDRLTSHTDDGLPVQPLYANRTDQPARALRAKPGAWTISQRIDLPDVSAANAQILKDLEGGASGLDLVLDPIGLGTGRGTQIKTVDDFARLYAGVLPDLIETRIDAGNETFGLIKEFLSYLKSSHNNPAAVRLTASYDPNAAKTANPVDIAVLKAVAEESVACGSPVRLLTADGQAWHNAGASDAQELALVLASAVAHMRVLENATLAPEEWARRISITLVADADQFGTISKARAIRKLWASVLAGAGVPQDPADLHMVTSRRMLTQRDPWVNLLRNTVASFAAGVGGADSVCVLPHTDAIGLPDAFARRLARNTQSMLLEESSLAKVMDPSAGSGAIEARTDQLCAAAWAFFQEIEAAGGLLGARQRGLVDKKISETKKKIEKDIARRKRPITGVSEFPNLGEKPVDVLSETNSDDGWRYAEPFEALRAAADACERATGQAPRIFLATLGPLAQFTARATWLASAFAAGGLKASEAAVYGSIDEMAGAYEKSGAALACIVSSDTVYENEAEAAAKVLSDGGAKHIYLAGMPGDKEAVYRSAGIGTFVFAGCDILDLLRDAHGLLGLKSAPAEHELEGQA</sequence>
<dbReference type="Pfam" id="PF01642">
    <property type="entry name" value="MM_CoA_mutase"/>
    <property type="match status" value="1"/>
</dbReference>
<keyword evidence="3" id="KW-1185">Reference proteome</keyword>
<proteinExistence type="predicted"/>
<dbReference type="Gene3D" id="3.40.50.280">
    <property type="entry name" value="Cobalamin-binding domain"/>
    <property type="match status" value="1"/>
</dbReference>
<dbReference type="PANTHER" id="PTHR48101">
    <property type="entry name" value="METHYLMALONYL-COA MUTASE, MITOCHONDRIAL-RELATED"/>
    <property type="match status" value="1"/>
</dbReference>
<dbReference type="GO" id="GO:0005737">
    <property type="term" value="C:cytoplasm"/>
    <property type="evidence" value="ECO:0007669"/>
    <property type="project" value="TreeGrafter"/>
</dbReference>
<name>A0A0M7A0X7_9HYPH</name>
<dbReference type="SUPFAM" id="SSF51703">
    <property type="entry name" value="Cobalamin (vitamin B12)-dependent enzymes"/>
    <property type="match status" value="1"/>
</dbReference>
<dbReference type="EMBL" id="CXWD01000005">
    <property type="protein sequence ID" value="CTQ67890.1"/>
    <property type="molecule type" value="Genomic_DNA"/>
</dbReference>
<dbReference type="InterPro" id="IPR016176">
    <property type="entry name" value="Cbl-dep_enz_cat"/>
</dbReference>
<dbReference type="GO" id="GO:0004494">
    <property type="term" value="F:methylmalonyl-CoA mutase activity"/>
    <property type="evidence" value="ECO:0007669"/>
    <property type="project" value="UniProtKB-EC"/>
</dbReference>
<protein>
    <submittedName>
        <fullName evidence="2">Methylmalonyl-CoA mutase small subunit</fullName>
        <ecNumber evidence="2">5.4.99.2</ecNumber>
    </submittedName>
</protein>
<feature type="domain" description="Methylmalonyl-CoA mutase alpha/beta chain catalytic" evidence="1">
    <location>
        <begin position="66"/>
        <end position="465"/>
    </location>
</feature>
<dbReference type="Proteomes" id="UP000053235">
    <property type="component" value="Unassembled WGS sequence"/>
</dbReference>
<dbReference type="AlphaFoldDB" id="A0A0M7A0X7"/>
<organism evidence="2 3">
    <name type="scientific">Roseibium alexandrii</name>
    <dbReference type="NCBI Taxonomy" id="388408"/>
    <lineage>
        <taxon>Bacteria</taxon>
        <taxon>Pseudomonadati</taxon>
        <taxon>Pseudomonadota</taxon>
        <taxon>Alphaproteobacteria</taxon>
        <taxon>Hyphomicrobiales</taxon>
        <taxon>Stappiaceae</taxon>
        <taxon>Roseibium</taxon>
    </lineage>
</organism>
<dbReference type="InterPro" id="IPR006099">
    <property type="entry name" value="MeMalonylCoA_mutase_a/b_cat"/>
</dbReference>
<dbReference type="GO" id="GO:0019678">
    <property type="term" value="P:propionate metabolic process, methylmalonyl pathway"/>
    <property type="evidence" value="ECO:0007669"/>
    <property type="project" value="TreeGrafter"/>
</dbReference>